<accession>A0A8R1J264</accession>
<dbReference type="Proteomes" id="UP000005237">
    <property type="component" value="Unassembled WGS sequence"/>
</dbReference>
<reference evidence="3" key="1">
    <citation type="submission" date="2010-08" db="EMBL/GenBank/DDBJ databases">
        <authorList>
            <consortium name="Caenorhabditis japonica Sequencing Consortium"/>
            <person name="Wilson R.K."/>
        </authorList>
    </citation>
    <scope>NUCLEOTIDE SEQUENCE [LARGE SCALE GENOMIC DNA]</scope>
    <source>
        <strain evidence="3">DF5081</strain>
    </source>
</reference>
<proteinExistence type="predicted"/>
<reference evidence="2" key="2">
    <citation type="submission" date="2022-06" db="UniProtKB">
        <authorList>
            <consortium name="EnsemblMetazoa"/>
        </authorList>
    </citation>
    <scope>IDENTIFICATION</scope>
    <source>
        <strain evidence="2">DF5081</strain>
    </source>
</reference>
<keyword evidence="3" id="KW-1185">Reference proteome</keyword>
<dbReference type="EnsemblMetazoa" id="CJA43135.1">
    <property type="protein sequence ID" value="CJA43135.1"/>
    <property type="gene ID" value="WBGene00218983"/>
</dbReference>
<evidence type="ECO:0000313" key="2">
    <source>
        <dbReference type="EnsemblMetazoa" id="CJA43135.1"/>
    </source>
</evidence>
<feature type="region of interest" description="Disordered" evidence="1">
    <location>
        <begin position="1"/>
        <end position="121"/>
    </location>
</feature>
<name>A0A8R1J264_CAEJA</name>
<sequence length="218" mass="22867">MPDSITNGGRPPAPPSSTSSATSSAAGNFGTRRRFVNRIKKVDELHPAPEQPTMGSHWLSGEERSRLEAVQQDWRRTRPMKWGTKPRRPDDPSTSSTNANAIASSSQITDPSTASSSASFANSSSPLVTAAATLTTSTAAIPVVQHHHHHHHNHVSRIPQAIGTNGTLPPLLISPVTASSASGGSVTSPTAASPINVAATVLQNAVSSPQHSIFDRSR</sequence>
<organism evidence="2 3">
    <name type="scientific">Caenorhabditis japonica</name>
    <dbReference type="NCBI Taxonomy" id="281687"/>
    <lineage>
        <taxon>Eukaryota</taxon>
        <taxon>Metazoa</taxon>
        <taxon>Ecdysozoa</taxon>
        <taxon>Nematoda</taxon>
        <taxon>Chromadorea</taxon>
        <taxon>Rhabditida</taxon>
        <taxon>Rhabditina</taxon>
        <taxon>Rhabditomorpha</taxon>
        <taxon>Rhabditoidea</taxon>
        <taxon>Rhabditidae</taxon>
        <taxon>Peloderinae</taxon>
        <taxon>Caenorhabditis</taxon>
    </lineage>
</organism>
<dbReference type="AlphaFoldDB" id="A0A8R1J264"/>
<evidence type="ECO:0000313" key="3">
    <source>
        <dbReference type="Proteomes" id="UP000005237"/>
    </source>
</evidence>
<protein>
    <submittedName>
        <fullName evidence="2">Uncharacterized protein</fullName>
    </submittedName>
</protein>
<evidence type="ECO:0000256" key="1">
    <source>
        <dbReference type="SAM" id="MobiDB-lite"/>
    </source>
</evidence>
<feature type="compositionally biased region" description="Low complexity" evidence="1">
    <location>
        <begin position="16"/>
        <end position="26"/>
    </location>
</feature>
<feature type="compositionally biased region" description="Low complexity" evidence="1">
    <location>
        <begin position="93"/>
        <end position="121"/>
    </location>
</feature>